<dbReference type="InterPro" id="IPR001680">
    <property type="entry name" value="WD40_rpt"/>
</dbReference>
<dbReference type="PANTHER" id="PTHR23287:SF18">
    <property type="entry name" value="BLOC-2 COMPLEX MEMBER HPS5"/>
    <property type="match status" value="1"/>
</dbReference>
<evidence type="ECO:0000313" key="6">
    <source>
        <dbReference type="RefSeq" id="XP_006811585.1"/>
    </source>
</evidence>
<evidence type="ECO:0000259" key="4">
    <source>
        <dbReference type="Pfam" id="PF23758"/>
    </source>
</evidence>
<dbReference type="SMART" id="SM00320">
    <property type="entry name" value="WD40"/>
    <property type="match status" value="2"/>
</dbReference>
<accession>A0ABM0LUZ4</accession>
<name>A0ABM0LUZ4_SACKO</name>
<feature type="domain" description="HPS5-like beta-propeller" evidence="3">
    <location>
        <begin position="60"/>
        <end position="386"/>
    </location>
</feature>
<feature type="compositionally biased region" description="Polar residues" evidence="2">
    <location>
        <begin position="876"/>
        <end position="887"/>
    </location>
</feature>
<evidence type="ECO:0000256" key="2">
    <source>
        <dbReference type="SAM" id="MobiDB-lite"/>
    </source>
</evidence>
<feature type="compositionally biased region" description="Basic residues" evidence="2">
    <location>
        <begin position="767"/>
        <end position="780"/>
    </location>
</feature>
<feature type="compositionally biased region" description="Polar residues" evidence="2">
    <location>
        <begin position="804"/>
        <end position="844"/>
    </location>
</feature>
<dbReference type="InterPro" id="IPR056445">
    <property type="entry name" value="TPR_HPS5"/>
</dbReference>
<feature type="region of interest" description="Disordered" evidence="2">
    <location>
        <begin position="722"/>
        <end position="785"/>
    </location>
</feature>
<feature type="compositionally biased region" description="Low complexity" evidence="2">
    <location>
        <begin position="938"/>
        <end position="953"/>
    </location>
</feature>
<dbReference type="Pfam" id="PF23758">
    <property type="entry name" value="TPR_HPS5"/>
    <property type="match status" value="1"/>
</dbReference>
<dbReference type="Gene3D" id="2.130.10.10">
    <property type="entry name" value="YVTN repeat-like/Quinoprotein amine dehydrogenase"/>
    <property type="match status" value="1"/>
</dbReference>
<dbReference type="PANTHER" id="PTHR23287">
    <property type="entry name" value="RUBY-EYE2-LIKE PROTEIN"/>
    <property type="match status" value="1"/>
</dbReference>
<dbReference type="SUPFAM" id="SSF50978">
    <property type="entry name" value="WD40 repeat-like"/>
    <property type="match status" value="1"/>
</dbReference>
<dbReference type="InterPro" id="IPR015943">
    <property type="entry name" value="WD40/YVTN_repeat-like_dom_sf"/>
</dbReference>
<dbReference type="Pfam" id="PF23756">
    <property type="entry name" value="Beta-prop_HPS5"/>
    <property type="match status" value="1"/>
</dbReference>
<feature type="region of interest" description="Disordered" evidence="2">
    <location>
        <begin position="797"/>
        <end position="973"/>
    </location>
</feature>
<dbReference type="InterPro" id="IPR056499">
    <property type="entry name" value="Beta-prop_HPS5-like"/>
</dbReference>
<dbReference type="SUPFAM" id="SSF57850">
    <property type="entry name" value="RING/U-box"/>
    <property type="match status" value="1"/>
</dbReference>
<keyword evidence="5" id="KW-1185">Reference proteome</keyword>
<protein>
    <submittedName>
        <fullName evidence="6">Uncharacterized protein LOC102809991</fullName>
    </submittedName>
</protein>
<proteinExistence type="predicted"/>
<feature type="domain" description="HPS5 TPR" evidence="4">
    <location>
        <begin position="1280"/>
        <end position="1622"/>
    </location>
</feature>
<feature type="coiled-coil region" evidence="1">
    <location>
        <begin position="445"/>
        <end position="472"/>
    </location>
</feature>
<gene>
    <name evidence="6" type="primary">LOC102809991</name>
</gene>
<dbReference type="RefSeq" id="XP_006811585.1">
    <property type="nucleotide sequence ID" value="XM_006811522.1"/>
</dbReference>
<feature type="compositionally biased region" description="Basic and acidic residues" evidence="2">
    <location>
        <begin position="729"/>
        <end position="748"/>
    </location>
</feature>
<evidence type="ECO:0000259" key="3">
    <source>
        <dbReference type="Pfam" id="PF23756"/>
    </source>
</evidence>
<evidence type="ECO:0000313" key="5">
    <source>
        <dbReference type="Proteomes" id="UP000694865"/>
    </source>
</evidence>
<organism evidence="5 6">
    <name type="scientific">Saccoglossus kowalevskii</name>
    <name type="common">Acorn worm</name>
    <dbReference type="NCBI Taxonomy" id="10224"/>
    <lineage>
        <taxon>Eukaryota</taxon>
        <taxon>Metazoa</taxon>
        <taxon>Hemichordata</taxon>
        <taxon>Enteropneusta</taxon>
        <taxon>Harrimaniidae</taxon>
        <taxon>Saccoglossus</taxon>
    </lineage>
</organism>
<dbReference type="GeneID" id="102809991"/>
<dbReference type="Proteomes" id="UP000694865">
    <property type="component" value="Unplaced"/>
</dbReference>
<feature type="compositionally biased region" description="Low complexity" evidence="2">
    <location>
        <begin position="897"/>
        <end position="924"/>
    </location>
</feature>
<keyword evidence="1" id="KW-0175">Coiled coil</keyword>
<feature type="compositionally biased region" description="Acidic residues" evidence="2">
    <location>
        <begin position="1190"/>
        <end position="1201"/>
    </location>
</feature>
<evidence type="ECO:0000256" key="1">
    <source>
        <dbReference type="SAM" id="Coils"/>
    </source>
</evidence>
<feature type="region of interest" description="Disordered" evidence="2">
    <location>
        <begin position="1182"/>
        <end position="1221"/>
    </location>
</feature>
<dbReference type="InterPro" id="IPR036322">
    <property type="entry name" value="WD40_repeat_dom_sf"/>
</dbReference>
<sequence length="1753" mass="197894">MCCAVVSRMSTYILYIFNLREFQKKSGDLARMEWDGYKSCIQLQSKKNMEDKTSNRRYILAEFNTTNDLLQPIIGFSRIKYTCVAVCRQFVAFGASTGGLYIFHRESSKYLQVLANKEGFLTHIAFAPNENLLALSTRCGTVAVWELTNIEKRTKAERLTTSLEHKDTNVTALLWDYSNSKVFVGDEQGKVTAVNVPTSKAAGLFQIPTELILNGDSKINQLDSRGDLLLVSTLTKCYVCNTSRLKFWTVGKKSREGEYGACFIHNAAKKTDLIYSARPGSRIWEADTKGNVLKTHQFKHMLAIPSTPVCGIGHWPVFTDDDSCLTQSVAFPRLIPVKDRYLLSWTHKGLYVFDPSTVEVLLWTSDIQDVAQIAVYNTDIYCLYQNSKIQKLNLIPVEKCIGYLTTKQLWLQCAQLCCHFDRTLLSVKKRKYVPVSMVKDIIEHLRNNGETYEEFEEKLTELVNQIEHVLESGSISNCSSRRSSVSSCDIIRMDSGIYKVNPSKVNDFTVDLEAHNWSALNCVDDEDPCFDDVALVAMGTDELLNDANKLEDLKEIDMESWFNCTDNVAMTNNDRACQEQNKTFDDDHRMRENLSLNETDRLLNTGEGYETVIEFSEPNLENSELMTSAINIEINNLDLEGDLYPVVARQQNDDLEESVKDMMEISLGSSPSKDLDSADILEDVELSENVADESKEINYVEITPVICDDIVDVDQKENLEADSVISPNIEEHLSTDDKNNDDNCHTELVDDNQQEDFAPVYVSSVKSHSKKHKRRRKKKINPAEIISSLPQLNGNTEALLGNKLPSSGPINNLQEVQESQSPRETPSSEQIISVSPSPSTSQPLPGNLPALPMVTRKSPLSSPTRDSRQAPAKNEIPTTKRNSTISSLPDDDVIQLSSSSSSSTASPSVPRRFLSHSPVSSSPTRSPPKRSVSDPFRQSPSSPTQPSKQLPTSASSNIAHPSPLPSPSSSPKSTSISMVTYMGVPYPSASSAKIPSLSAVKDSISSKISKTKAFFHIHTGHNESGNLANRPTDLWMDSMPKSVVSQEEKVMTTLDLTDLIKATRDAKVAFTDIATLLDPKNTKDVLTRWLQHLDIAQDQINGFLIRLPENENRDVKGIYNVSEGDLKHIRELATSCFDLQVFGSITQKLIKDKMEDITMTTHNILPDDVETVKMRTDDEAITGGEREAFEHDDENEDDVDDNYLQKPNAGGDAPDKKTVQDEATEDELVISMDENPESVKTVFAGVRCIEDSKIHVTEDNEPAIHLTEENEPAIHLTKDNDHHDEQILDYQSAMFIHRFKYWLDFGQIRKILRLRNGPVCESWRGLLNAMHAREDAPEWLTNTDYKEVIKSNHQSRVHLLIYIDRLFKNDALIALDCCIHGYPLVHPSEVLRFCAEYDNSQDLIVQYLHKINGCEKRDQILADLCKDCEVRGQLLEYLLSHNTTENKSLLSCDCGMPRPEANQYIWPNEETMKTIIKSTVLSDHKEHILSICKKYSYWFGFITLSRHNLSKTDWLSYIVQLADVHLVHHLLTEISLSSVEWKLILELFQKMYQTDNDNAWKYVCLHCGTTLLTSNQVVNRTLTWQSLAELLVKYTGIQTSLELLQQVQVPENSLSVEFFQNCIFSATIDYHQRIIVHGILEKIDTYLWSKRTNLLHSSLMYSAMKEMRQSIAPSVGQMHDLTKANCDSLQLTMEETDIHWGISSKIDRDCVICGVSLSNPIHQMDSSVLVAKCGHIFHRRCLPGMICIICYPT</sequence>
<reference evidence="6" key="1">
    <citation type="submission" date="2025-08" db="UniProtKB">
        <authorList>
            <consortium name="RefSeq"/>
        </authorList>
    </citation>
    <scope>IDENTIFICATION</scope>
    <source>
        <tissue evidence="6">Testes</tissue>
    </source>
</reference>